<feature type="transmembrane region" description="Helical" evidence="14">
    <location>
        <begin position="12"/>
        <end position="32"/>
    </location>
</feature>
<evidence type="ECO:0000256" key="7">
    <source>
        <dbReference type="ARBA" id="ARBA00022692"/>
    </source>
</evidence>
<dbReference type="GO" id="GO:0005524">
    <property type="term" value="F:ATP binding"/>
    <property type="evidence" value="ECO:0007669"/>
    <property type="project" value="UniProtKB-KW"/>
</dbReference>
<name>A0A2T0BIA4_9CLOT</name>
<dbReference type="PROSITE" id="PS50109">
    <property type="entry name" value="HIS_KIN"/>
    <property type="match status" value="1"/>
</dbReference>
<comment type="catalytic activity">
    <reaction evidence="1">
        <text>ATP + protein L-histidine = ADP + protein N-phospho-L-histidine.</text>
        <dbReference type="EC" id="2.7.13.3"/>
    </reaction>
</comment>
<evidence type="ECO:0000256" key="5">
    <source>
        <dbReference type="ARBA" id="ARBA00022553"/>
    </source>
</evidence>
<evidence type="ECO:0000313" key="18">
    <source>
        <dbReference type="Proteomes" id="UP000239471"/>
    </source>
</evidence>
<evidence type="ECO:0000256" key="2">
    <source>
        <dbReference type="ARBA" id="ARBA00004651"/>
    </source>
</evidence>
<dbReference type="PRINTS" id="PR00344">
    <property type="entry name" value="BCTRLSENSOR"/>
</dbReference>
<dbReference type="CDD" id="cd00082">
    <property type="entry name" value="HisKA"/>
    <property type="match status" value="1"/>
</dbReference>
<feature type="domain" description="HAMP" evidence="16">
    <location>
        <begin position="179"/>
        <end position="231"/>
    </location>
</feature>
<proteinExistence type="predicted"/>
<dbReference type="PROSITE" id="PS50885">
    <property type="entry name" value="HAMP"/>
    <property type="match status" value="1"/>
</dbReference>
<dbReference type="InterPro" id="IPR003594">
    <property type="entry name" value="HATPase_dom"/>
</dbReference>
<keyword evidence="10" id="KW-0067">ATP-binding</keyword>
<evidence type="ECO:0000256" key="9">
    <source>
        <dbReference type="ARBA" id="ARBA00022777"/>
    </source>
</evidence>
<evidence type="ECO:0000259" key="15">
    <source>
        <dbReference type="PROSITE" id="PS50109"/>
    </source>
</evidence>
<protein>
    <recommendedName>
        <fullName evidence="3">histidine kinase</fullName>
        <ecNumber evidence="3">2.7.13.3</ecNumber>
    </recommendedName>
</protein>
<dbReference type="OrthoDB" id="335833at2"/>
<dbReference type="SUPFAM" id="SSF158472">
    <property type="entry name" value="HAMP domain-like"/>
    <property type="match status" value="1"/>
</dbReference>
<dbReference type="EC" id="2.7.13.3" evidence="3"/>
<dbReference type="CDD" id="cd06225">
    <property type="entry name" value="HAMP"/>
    <property type="match status" value="1"/>
</dbReference>
<dbReference type="SMART" id="SM00387">
    <property type="entry name" value="HATPase_c"/>
    <property type="match status" value="1"/>
</dbReference>
<dbReference type="CDD" id="cd00075">
    <property type="entry name" value="HATPase"/>
    <property type="match status" value="1"/>
</dbReference>
<sequence>MNKMGINSKLKIFTVLIVTCAISITIYTAFLISNKNNIYPTVNKGRILTNSLKLSIEEALENNSLTLNTELTYDYTAIDLSGKVLASTIDRYKKDTVVNLKESIEYDNQSLADEPNYVRYPTPLIIDNKQVGTAIFLIPKEEFIPTSSKDLTFLSLLPIIIGVLAIIFLSTYLYLFTKKDILAPIASLHESACKILKGDFFYKIKYDYNTEIGGFCHDFEAMRDEIKFSKEKEVAIKVNEKELLACLSHDIKTPLTAIHGYVSGIKDGIVKDKEGIDNYCTLTLNRLKMLNKLLDDILEHSKAELNKMNIKLDEFYCEEFFRDILEDLYIEIESKNIKFKFPDEIPNILINGDKKRLSQVMYNLVSNSIKYSKLQGEIAVYFEVLDNSLYVYVKDNGIGISSNDVPNIFNKFYRGEKSRSQNIPGSGLGLSISKYIIEAHGGFIHCVESSFKGTIICFTLPL</sequence>
<dbReference type="Gene3D" id="6.10.340.10">
    <property type="match status" value="1"/>
</dbReference>
<evidence type="ECO:0000256" key="8">
    <source>
        <dbReference type="ARBA" id="ARBA00022741"/>
    </source>
</evidence>
<keyword evidence="12" id="KW-0902">Two-component regulatory system</keyword>
<keyword evidence="5" id="KW-0597">Phosphoprotein</keyword>
<dbReference type="Pfam" id="PF00512">
    <property type="entry name" value="HisKA"/>
    <property type="match status" value="1"/>
</dbReference>
<keyword evidence="6 17" id="KW-0808">Transferase</keyword>
<evidence type="ECO:0000256" key="4">
    <source>
        <dbReference type="ARBA" id="ARBA00022475"/>
    </source>
</evidence>
<comment type="subcellular location">
    <subcellularLocation>
        <location evidence="2">Cell membrane</location>
        <topology evidence="2">Multi-pass membrane protein</topology>
    </subcellularLocation>
</comment>
<keyword evidence="18" id="KW-1185">Reference proteome</keyword>
<keyword evidence="9" id="KW-0418">Kinase</keyword>
<evidence type="ECO:0000256" key="13">
    <source>
        <dbReference type="ARBA" id="ARBA00023136"/>
    </source>
</evidence>
<keyword evidence="8" id="KW-0547">Nucleotide-binding</keyword>
<dbReference type="InterPro" id="IPR050398">
    <property type="entry name" value="HssS/ArlS-like"/>
</dbReference>
<reference evidence="17 18" key="1">
    <citation type="submission" date="2018-03" db="EMBL/GenBank/DDBJ databases">
        <title>Genome sequence of Clostridium vincentii DSM 10228.</title>
        <authorList>
            <person name="Poehlein A."/>
            <person name="Daniel R."/>
        </authorList>
    </citation>
    <scope>NUCLEOTIDE SEQUENCE [LARGE SCALE GENOMIC DNA]</scope>
    <source>
        <strain evidence="17 18">DSM 10228</strain>
    </source>
</reference>
<dbReference type="Gene3D" id="3.30.565.10">
    <property type="entry name" value="Histidine kinase-like ATPase, C-terminal domain"/>
    <property type="match status" value="1"/>
</dbReference>
<evidence type="ECO:0000256" key="6">
    <source>
        <dbReference type="ARBA" id="ARBA00022679"/>
    </source>
</evidence>
<dbReference type="FunFam" id="3.30.565.10:FF:000006">
    <property type="entry name" value="Sensor histidine kinase WalK"/>
    <property type="match status" value="1"/>
</dbReference>
<evidence type="ECO:0000256" key="1">
    <source>
        <dbReference type="ARBA" id="ARBA00000085"/>
    </source>
</evidence>
<dbReference type="SUPFAM" id="SSF55874">
    <property type="entry name" value="ATPase domain of HSP90 chaperone/DNA topoisomerase II/histidine kinase"/>
    <property type="match status" value="1"/>
</dbReference>
<evidence type="ECO:0000259" key="16">
    <source>
        <dbReference type="PROSITE" id="PS50885"/>
    </source>
</evidence>
<comment type="caution">
    <text evidence="17">The sequence shown here is derived from an EMBL/GenBank/DDBJ whole genome shotgun (WGS) entry which is preliminary data.</text>
</comment>
<dbReference type="Pfam" id="PF02518">
    <property type="entry name" value="HATPase_c"/>
    <property type="match status" value="1"/>
</dbReference>
<dbReference type="SMART" id="SM00388">
    <property type="entry name" value="HisKA"/>
    <property type="match status" value="1"/>
</dbReference>
<dbReference type="PANTHER" id="PTHR45528">
    <property type="entry name" value="SENSOR HISTIDINE KINASE CPXA"/>
    <property type="match status" value="1"/>
</dbReference>
<dbReference type="InterPro" id="IPR036890">
    <property type="entry name" value="HATPase_C_sf"/>
</dbReference>
<accession>A0A2T0BIA4</accession>
<dbReference type="InterPro" id="IPR005467">
    <property type="entry name" value="His_kinase_dom"/>
</dbReference>
<dbReference type="InterPro" id="IPR003660">
    <property type="entry name" value="HAMP_dom"/>
</dbReference>
<dbReference type="GO" id="GO:0000155">
    <property type="term" value="F:phosphorelay sensor kinase activity"/>
    <property type="evidence" value="ECO:0007669"/>
    <property type="project" value="InterPro"/>
</dbReference>
<dbReference type="Proteomes" id="UP000239471">
    <property type="component" value="Unassembled WGS sequence"/>
</dbReference>
<dbReference type="EMBL" id="PVXQ01000006">
    <property type="protein sequence ID" value="PRR83577.1"/>
    <property type="molecule type" value="Genomic_DNA"/>
</dbReference>
<dbReference type="RefSeq" id="WP_106058857.1">
    <property type="nucleotide sequence ID" value="NZ_PVXQ01000006.1"/>
</dbReference>
<gene>
    <name evidence="17" type="primary">phoR_3</name>
    <name evidence="17" type="ORF">CLVI_08270</name>
</gene>
<evidence type="ECO:0000256" key="10">
    <source>
        <dbReference type="ARBA" id="ARBA00022840"/>
    </source>
</evidence>
<evidence type="ECO:0000313" key="17">
    <source>
        <dbReference type="EMBL" id="PRR83577.1"/>
    </source>
</evidence>
<feature type="domain" description="Histidine kinase" evidence="15">
    <location>
        <begin position="246"/>
        <end position="462"/>
    </location>
</feature>
<keyword evidence="4" id="KW-1003">Cell membrane</keyword>
<dbReference type="InterPro" id="IPR036097">
    <property type="entry name" value="HisK_dim/P_sf"/>
</dbReference>
<feature type="transmembrane region" description="Helical" evidence="14">
    <location>
        <begin position="153"/>
        <end position="175"/>
    </location>
</feature>
<dbReference type="Gene3D" id="1.10.287.130">
    <property type="match status" value="1"/>
</dbReference>
<dbReference type="InterPro" id="IPR004358">
    <property type="entry name" value="Sig_transdc_His_kin-like_C"/>
</dbReference>
<dbReference type="AlphaFoldDB" id="A0A2T0BIA4"/>
<dbReference type="InterPro" id="IPR003661">
    <property type="entry name" value="HisK_dim/P_dom"/>
</dbReference>
<keyword evidence="7 14" id="KW-0812">Transmembrane</keyword>
<evidence type="ECO:0000256" key="12">
    <source>
        <dbReference type="ARBA" id="ARBA00023012"/>
    </source>
</evidence>
<evidence type="ECO:0000256" key="3">
    <source>
        <dbReference type="ARBA" id="ARBA00012438"/>
    </source>
</evidence>
<organism evidence="17 18">
    <name type="scientific">Clostridium vincentii</name>
    <dbReference type="NCBI Taxonomy" id="52704"/>
    <lineage>
        <taxon>Bacteria</taxon>
        <taxon>Bacillati</taxon>
        <taxon>Bacillota</taxon>
        <taxon>Clostridia</taxon>
        <taxon>Eubacteriales</taxon>
        <taxon>Clostridiaceae</taxon>
        <taxon>Clostridium</taxon>
    </lineage>
</organism>
<dbReference type="SUPFAM" id="SSF47384">
    <property type="entry name" value="Homodimeric domain of signal transducing histidine kinase"/>
    <property type="match status" value="1"/>
</dbReference>
<keyword evidence="13 14" id="KW-0472">Membrane</keyword>
<evidence type="ECO:0000256" key="14">
    <source>
        <dbReference type="SAM" id="Phobius"/>
    </source>
</evidence>
<evidence type="ECO:0000256" key="11">
    <source>
        <dbReference type="ARBA" id="ARBA00022989"/>
    </source>
</evidence>
<dbReference type="GO" id="GO:0005886">
    <property type="term" value="C:plasma membrane"/>
    <property type="evidence" value="ECO:0007669"/>
    <property type="project" value="UniProtKB-SubCell"/>
</dbReference>
<keyword evidence="11 14" id="KW-1133">Transmembrane helix</keyword>
<dbReference type="PANTHER" id="PTHR45528:SF1">
    <property type="entry name" value="SENSOR HISTIDINE KINASE CPXA"/>
    <property type="match status" value="1"/>
</dbReference>